<accession>A0ABR4CNU8</accession>
<keyword evidence="3" id="KW-1185">Reference proteome</keyword>
<comment type="caution">
    <text evidence="2">The sequence shown here is derived from an EMBL/GenBank/DDBJ whole genome shotgun (WGS) entry which is preliminary data.</text>
</comment>
<organism evidence="2 3">
    <name type="scientific">Oculimacula yallundae</name>
    <dbReference type="NCBI Taxonomy" id="86028"/>
    <lineage>
        <taxon>Eukaryota</taxon>
        <taxon>Fungi</taxon>
        <taxon>Dikarya</taxon>
        <taxon>Ascomycota</taxon>
        <taxon>Pezizomycotina</taxon>
        <taxon>Leotiomycetes</taxon>
        <taxon>Helotiales</taxon>
        <taxon>Ploettnerulaceae</taxon>
        <taxon>Oculimacula</taxon>
    </lineage>
</organism>
<name>A0ABR4CNU8_9HELO</name>
<feature type="region of interest" description="Disordered" evidence="1">
    <location>
        <begin position="1"/>
        <end position="27"/>
    </location>
</feature>
<dbReference type="EMBL" id="JAZHXI010000006">
    <property type="protein sequence ID" value="KAL2070891.1"/>
    <property type="molecule type" value="Genomic_DNA"/>
</dbReference>
<reference evidence="2 3" key="1">
    <citation type="journal article" date="2024" name="Commun. Biol.">
        <title>Comparative genomic analysis of thermophilic fungi reveals convergent evolutionary adaptations and gene losses.</title>
        <authorList>
            <person name="Steindorff A.S."/>
            <person name="Aguilar-Pontes M.V."/>
            <person name="Robinson A.J."/>
            <person name="Andreopoulos B."/>
            <person name="LaButti K."/>
            <person name="Kuo A."/>
            <person name="Mondo S."/>
            <person name="Riley R."/>
            <person name="Otillar R."/>
            <person name="Haridas S."/>
            <person name="Lipzen A."/>
            <person name="Grimwood J."/>
            <person name="Schmutz J."/>
            <person name="Clum A."/>
            <person name="Reid I.D."/>
            <person name="Moisan M.C."/>
            <person name="Butler G."/>
            <person name="Nguyen T.T.M."/>
            <person name="Dewar K."/>
            <person name="Conant G."/>
            <person name="Drula E."/>
            <person name="Henrissat B."/>
            <person name="Hansel C."/>
            <person name="Singer S."/>
            <person name="Hutchinson M.I."/>
            <person name="de Vries R.P."/>
            <person name="Natvig D.O."/>
            <person name="Powell A.J."/>
            <person name="Tsang A."/>
            <person name="Grigoriev I.V."/>
        </authorList>
    </citation>
    <scope>NUCLEOTIDE SEQUENCE [LARGE SCALE GENOMIC DNA]</scope>
    <source>
        <strain evidence="2 3">CBS 494.80</strain>
    </source>
</reference>
<evidence type="ECO:0000313" key="2">
    <source>
        <dbReference type="EMBL" id="KAL2070891.1"/>
    </source>
</evidence>
<evidence type="ECO:0000313" key="3">
    <source>
        <dbReference type="Proteomes" id="UP001595075"/>
    </source>
</evidence>
<sequence length="100" mass="11356">MNIQAPKARQRTGHHGSTDADADMGNSKIIMQKKAKERFRRLDTQYILHLSNTITGGIVYMRIISYNSASRINCCSLESKCFLPIINTCAMLIMTKHILR</sequence>
<proteinExistence type="predicted"/>
<dbReference type="Proteomes" id="UP001595075">
    <property type="component" value="Unassembled WGS sequence"/>
</dbReference>
<protein>
    <submittedName>
        <fullName evidence="2">Uncharacterized protein</fullName>
    </submittedName>
</protein>
<gene>
    <name evidence="2" type="ORF">VTL71DRAFT_13917</name>
</gene>
<evidence type="ECO:0000256" key="1">
    <source>
        <dbReference type="SAM" id="MobiDB-lite"/>
    </source>
</evidence>